<dbReference type="CDD" id="cd02012">
    <property type="entry name" value="TPP_TK"/>
    <property type="match status" value="1"/>
</dbReference>
<dbReference type="Pfam" id="PF00456">
    <property type="entry name" value="Transketolase_N"/>
    <property type="match status" value="1"/>
</dbReference>
<reference evidence="6" key="1">
    <citation type="submission" date="2017-02" db="EMBL/GenBank/DDBJ databases">
        <authorList>
            <person name="Varghese N."/>
            <person name="Submissions S."/>
        </authorList>
    </citation>
    <scope>NUCLEOTIDE SEQUENCE [LARGE SCALE GENOMIC DNA]</scope>
    <source>
        <strain evidence="6">ATCC 700200</strain>
    </source>
</reference>
<dbReference type="PANTHER" id="PTHR47514">
    <property type="entry name" value="TRANSKETOLASE N-TERMINAL SECTION-RELATED"/>
    <property type="match status" value="1"/>
</dbReference>
<dbReference type="AlphaFoldDB" id="A0A1T4XTK7"/>
<dbReference type="EMBL" id="FUYE01000005">
    <property type="protein sequence ID" value="SKA92854.1"/>
    <property type="molecule type" value="Genomic_DNA"/>
</dbReference>
<protein>
    <submittedName>
        <fullName evidence="5">Transketolase</fullName>
    </submittedName>
</protein>
<name>A0A1T4XTK7_9BACT</name>
<comment type="cofactor">
    <cofactor evidence="1">
        <name>thiamine diphosphate</name>
        <dbReference type="ChEBI" id="CHEBI:58937"/>
    </cofactor>
</comment>
<dbReference type="STRING" id="48467.SAMN02745166_01993"/>
<feature type="domain" description="Transketolase N-terminal" evidence="4">
    <location>
        <begin position="8"/>
        <end position="262"/>
    </location>
</feature>
<sequence length="270" mass="29450">MSQKSLQDWAKTIRIESLKMIHHSPAGHPGGSLSVADIIAVLYFSELRLKPEEPRWLDRDRCILSKGHACAAVYAALGLLGYFDQKEFLRFRRIDGLLEGHPSVAIPGIDAPSGSLGMGLSQGLGMALGARFGKRDFRTYVVLGEGDLQEGSTWEAIMAAGHHKVSSLCAILDLNGVQQDGRVEDTMNIAPIADKLEAFHWAVQEVDGHDCDQIAEALKRARSETGKPTLIVARTIKGKGVSFMEHQVRWHGSTPLSAEQLEASLAELNC</sequence>
<dbReference type="OrthoDB" id="8732661at2"/>
<gene>
    <name evidence="5" type="ORF">SAMN02745166_01993</name>
</gene>
<evidence type="ECO:0000256" key="3">
    <source>
        <dbReference type="ARBA" id="ARBA00023052"/>
    </source>
</evidence>
<proteinExistence type="inferred from homology"/>
<evidence type="ECO:0000313" key="5">
    <source>
        <dbReference type="EMBL" id="SKA92854.1"/>
    </source>
</evidence>
<dbReference type="InterPro" id="IPR005474">
    <property type="entry name" value="Transketolase_N"/>
</dbReference>
<dbReference type="SUPFAM" id="SSF52518">
    <property type="entry name" value="Thiamin diphosphate-binding fold (THDP-binding)"/>
    <property type="match status" value="1"/>
</dbReference>
<dbReference type="PANTHER" id="PTHR47514:SF1">
    <property type="entry name" value="TRANSKETOLASE N-TERMINAL SECTION-RELATED"/>
    <property type="match status" value="1"/>
</dbReference>
<evidence type="ECO:0000256" key="2">
    <source>
        <dbReference type="ARBA" id="ARBA00007131"/>
    </source>
</evidence>
<evidence type="ECO:0000256" key="1">
    <source>
        <dbReference type="ARBA" id="ARBA00001964"/>
    </source>
</evidence>
<dbReference type="InterPro" id="IPR029061">
    <property type="entry name" value="THDP-binding"/>
</dbReference>
<dbReference type="Proteomes" id="UP000190774">
    <property type="component" value="Unassembled WGS sequence"/>
</dbReference>
<dbReference type="Gene3D" id="3.40.50.970">
    <property type="match status" value="1"/>
</dbReference>
<comment type="similarity">
    <text evidence="2">Belongs to the transketolase family.</text>
</comment>
<accession>A0A1T4XTK7</accession>
<organism evidence="5 6">
    <name type="scientific">Prosthecobacter debontii</name>
    <dbReference type="NCBI Taxonomy" id="48467"/>
    <lineage>
        <taxon>Bacteria</taxon>
        <taxon>Pseudomonadati</taxon>
        <taxon>Verrucomicrobiota</taxon>
        <taxon>Verrucomicrobiia</taxon>
        <taxon>Verrucomicrobiales</taxon>
        <taxon>Verrucomicrobiaceae</taxon>
        <taxon>Prosthecobacter</taxon>
    </lineage>
</organism>
<keyword evidence="3" id="KW-0786">Thiamine pyrophosphate</keyword>
<dbReference type="RefSeq" id="WP_078813181.1">
    <property type="nucleotide sequence ID" value="NZ_FUYE01000005.1"/>
</dbReference>
<evidence type="ECO:0000313" key="6">
    <source>
        <dbReference type="Proteomes" id="UP000190774"/>
    </source>
</evidence>
<keyword evidence="6" id="KW-1185">Reference proteome</keyword>
<evidence type="ECO:0000259" key="4">
    <source>
        <dbReference type="Pfam" id="PF00456"/>
    </source>
</evidence>